<dbReference type="KEGG" id="tpf:TPHA_0D01000"/>
<keyword evidence="2 4" id="KW-0547">Nucleotide-binding</keyword>
<feature type="binding site" evidence="4">
    <location>
        <position position="48"/>
    </location>
    <ligand>
        <name>ATP</name>
        <dbReference type="ChEBI" id="CHEBI:30616"/>
    </ligand>
</feature>
<accession>G8BSC0</accession>
<dbReference type="PROSITE" id="PS00108">
    <property type="entry name" value="PROTEIN_KINASE_ST"/>
    <property type="match status" value="1"/>
</dbReference>
<dbReference type="GO" id="GO:0005524">
    <property type="term" value="F:ATP binding"/>
    <property type="evidence" value="ECO:0007669"/>
    <property type="project" value="UniProtKB-UniRule"/>
</dbReference>
<reference evidence="7 8" key="1">
    <citation type="journal article" date="2011" name="Proc. Natl. Acad. Sci. U.S.A.">
        <title>Evolutionary erosion of yeast sex chromosomes by mating-type switching accidents.</title>
        <authorList>
            <person name="Gordon J.L."/>
            <person name="Armisen D."/>
            <person name="Proux-Wera E."/>
            <person name="Oheigeartaigh S.S."/>
            <person name="Byrne K.P."/>
            <person name="Wolfe K.H."/>
        </authorList>
    </citation>
    <scope>NUCLEOTIDE SEQUENCE [LARGE SCALE GENOMIC DNA]</scope>
    <source>
        <strain evidence="8">ATCC 24235 / CBS 4417 / NBRC 1672 / NRRL Y-8282 / UCD 70-5</strain>
    </source>
</reference>
<feature type="compositionally biased region" description="Polar residues" evidence="5">
    <location>
        <begin position="440"/>
        <end position="466"/>
    </location>
</feature>
<dbReference type="GO" id="GO:0005634">
    <property type="term" value="C:nucleus"/>
    <property type="evidence" value="ECO:0007669"/>
    <property type="project" value="EnsemblFungi"/>
</dbReference>
<evidence type="ECO:0000256" key="4">
    <source>
        <dbReference type="PROSITE-ProRule" id="PRU10141"/>
    </source>
</evidence>
<dbReference type="InterPro" id="IPR000719">
    <property type="entry name" value="Prot_kinase_dom"/>
</dbReference>
<dbReference type="EMBL" id="HE612859">
    <property type="protein sequence ID" value="CCE62741.1"/>
    <property type="molecule type" value="Genomic_DNA"/>
</dbReference>
<evidence type="ECO:0000256" key="5">
    <source>
        <dbReference type="SAM" id="MobiDB-lite"/>
    </source>
</evidence>
<dbReference type="PROSITE" id="PS00107">
    <property type="entry name" value="PROTEIN_KINASE_ATP"/>
    <property type="match status" value="1"/>
</dbReference>
<dbReference type="SMART" id="SM00220">
    <property type="entry name" value="S_TKc"/>
    <property type="match status" value="1"/>
</dbReference>
<dbReference type="GO" id="GO:0016192">
    <property type="term" value="P:vesicle-mediated transport"/>
    <property type="evidence" value="ECO:0007669"/>
    <property type="project" value="EnsemblFungi"/>
</dbReference>
<keyword evidence="8" id="KW-1185">Reference proteome</keyword>
<dbReference type="AlphaFoldDB" id="G8BSC0"/>
<evidence type="ECO:0000256" key="2">
    <source>
        <dbReference type="ARBA" id="ARBA00022741"/>
    </source>
</evidence>
<evidence type="ECO:0000259" key="6">
    <source>
        <dbReference type="PROSITE" id="PS50011"/>
    </source>
</evidence>
<feature type="compositionally biased region" description="Low complexity" evidence="5">
    <location>
        <begin position="467"/>
        <end position="478"/>
    </location>
</feature>
<dbReference type="GO" id="GO:0004674">
    <property type="term" value="F:protein serine/threonine kinase activity"/>
    <property type="evidence" value="ECO:0007669"/>
    <property type="project" value="UniProtKB-EC"/>
</dbReference>
<proteinExistence type="predicted"/>
<feature type="domain" description="Protein kinase" evidence="6">
    <location>
        <begin position="16"/>
        <end position="306"/>
    </location>
</feature>
<gene>
    <name evidence="7" type="primary">TPHA0D01000</name>
    <name evidence="7" type="ordered locus">TPHA_0D01000</name>
</gene>
<sequence length="506" mass="57983">MNPQLKQKKHIVGIHFAVGPKIGEGSFGVIFEGENILNDSDNQPVAIKFEPRRSDAPQLRDEFRAYRILNGCEGIPHAYYFGQEGMHNVLIIDLLGPSLEDLFEWCGRKFSVKTTCLVAKQMISRVRTIHEHDLIYRDIKPDNFLISQYQRVKSDGESEKRIASSANNDPNLIYTVDFGMAKQYRDPRTKQHIPYRERKSLSGTARYMSINTHFGREQSRRDDLESLGHVFFYFLKGSLPWQGLKAPNNKLKYEKIGLTKQKLKPEDLLSNNIPVQFATYLKYVRNLKFDEDPDFDYLLSLMDEVLKGYSPEEHYDWMDLNDGCGWDIHINKRANLHGYGNPTPRATNRTNNSHTNNNTNIRIAESSNNVTQSANVTNKENTFNKGYSNIKAISQQNHDLQQQKFTMSTKTKQYNNLTPISLPNTISIGSKKQLMKHSNRNYPNNDLDSGNTKLNVNSNNNHGQYHSINNNSGPGSSSQQYLLDNDSTYNQSSGNTCWSYIFCGYC</sequence>
<name>G8BSC0_TETPH</name>
<keyword evidence="3 4" id="KW-0067">ATP-binding</keyword>
<dbReference type="Proteomes" id="UP000005666">
    <property type="component" value="Chromosome 4"/>
</dbReference>
<dbReference type="InterPro" id="IPR011009">
    <property type="entry name" value="Kinase-like_dom_sf"/>
</dbReference>
<evidence type="ECO:0000313" key="8">
    <source>
        <dbReference type="Proteomes" id="UP000005666"/>
    </source>
</evidence>
<dbReference type="OrthoDB" id="5800476at2759"/>
<dbReference type="EC" id="2.7.11.1" evidence="1"/>
<dbReference type="HOGENOM" id="CLU_019279_1_0_1"/>
<organism evidence="7 8">
    <name type="scientific">Tetrapisispora phaffii (strain ATCC 24235 / CBS 4417 / NBRC 1672 / NRRL Y-8282 / UCD 70-5)</name>
    <name type="common">Yeast</name>
    <name type="synonym">Fabospora phaffii</name>
    <dbReference type="NCBI Taxonomy" id="1071381"/>
    <lineage>
        <taxon>Eukaryota</taxon>
        <taxon>Fungi</taxon>
        <taxon>Dikarya</taxon>
        <taxon>Ascomycota</taxon>
        <taxon>Saccharomycotina</taxon>
        <taxon>Saccharomycetes</taxon>
        <taxon>Saccharomycetales</taxon>
        <taxon>Saccharomycetaceae</taxon>
        <taxon>Tetrapisispora</taxon>
    </lineage>
</organism>
<dbReference type="STRING" id="1071381.G8BSC0"/>
<dbReference type="PROSITE" id="PS50011">
    <property type="entry name" value="PROTEIN_KINASE_DOM"/>
    <property type="match status" value="1"/>
</dbReference>
<dbReference type="FunFam" id="1.10.510.10:FF:001123">
    <property type="entry name" value="CK1/CK1/CK1-D protein kinase"/>
    <property type="match status" value="1"/>
</dbReference>
<dbReference type="GeneID" id="11530940"/>
<dbReference type="GO" id="GO:0000329">
    <property type="term" value="C:fungal-type vacuole membrane"/>
    <property type="evidence" value="ECO:0007669"/>
    <property type="project" value="EnsemblFungi"/>
</dbReference>
<evidence type="ECO:0000313" key="7">
    <source>
        <dbReference type="EMBL" id="CCE62741.1"/>
    </source>
</evidence>
<dbReference type="GO" id="GO:0005886">
    <property type="term" value="C:plasma membrane"/>
    <property type="evidence" value="ECO:0007669"/>
    <property type="project" value="EnsemblFungi"/>
</dbReference>
<dbReference type="InterPro" id="IPR008271">
    <property type="entry name" value="Ser/Thr_kinase_AS"/>
</dbReference>
<dbReference type="Pfam" id="PF00069">
    <property type="entry name" value="Pkinase"/>
    <property type="match status" value="1"/>
</dbReference>
<dbReference type="InterPro" id="IPR050235">
    <property type="entry name" value="CK1_Ser-Thr_kinase"/>
</dbReference>
<evidence type="ECO:0000256" key="1">
    <source>
        <dbReference type="ARBA" id="ARBA00012513"/>
    </source>
</evidence>
<feature type="region of interest" description="Disordered" evidence="5">
    <location>
        <begin position="436"/>
        <end position="484"/>
    </location>
</feature>
<dbReference type="eggNOG" id="KOG1165">
    <property type="taxonomic scope" value="Eukaryota"/>
</dbReference>
<dbReference type="OMA" id="FEWCGRK"/>
<dbReference type="PANTHER" id="PTHR11909">
    <property type="entry name" value="CASEIN KINASE-RELATED"/>
    <property type="match status" value="1"/>
</dbReference>
<evidence type="ECO:0000256" key="3">
    <source>
        <dbReference type="ARBA" id="ARBA00022840"/>
    </source>
</evidence>
<dbReference type="Gene3D" id="1.10.510.10">
    <property type="entry name" value="Transferase(Phosphotransferase) domain 1"/>
    <property type="match status" value="1"/>
</dbReference>
<dbReference type="RefSeq" id="XP_003685175.1">
    <property type="nucleotide sequence ID" value="XM_003685127.1"/>
</dbReference>
<protein>
    <recommendedName>
        <fullName evidence="1">non-specific serine/threonine protein kinase</fullName>
        <ecNumber evidence="1">2.7.11.1</ecNumber>
    </recommendedName>
</protein>
<dbReference type="InterPro" id="IPR017441">
    <property type="entry name" value="Protein_kinase_ATP_BS"/>
</dbReference>
<dbReference type="SUPFAM" id="SSF56112">
    <property type="entry name" value="Protein kinase-like (PK-like)"/>
    <property type="match status" value="1"/>
</dbReference>